<evidence type="ECO:0000313" key="1">
    <source>
        <dbReference type="EMBL" id="BCS97537.1"/>
    </source>
</evidence>
<organism evidence="1 2">
    <name type="scientific">Desulfoluna limicola</name>
    <dbReference type="NCBI Taxonomy" id="2810562"/>
    <lineage>
        <taxon>Bacteria</taxon>
        <taxon>Pseudomonadati</taxon>
        <taxon>Thermodesulfobacteriota</taxon>
        <taxon>Desulfobacteria</taxon>
        <taxon>Desulfobacterales</taxon>
        <taxon>Desulfolunaceae</taxon>
        <taxon>Desulfoluna</taxon>
    </lineage>
</organism>
<gene>
    <name evidence="1" type="ORF">DSLASN_31690</name>
</gene>
<dbReference type="Proteomes" id="UP001320148">
    <property type="component" value="Chromosome"/>
</dbReference>
<sequence>MLSARLKGEKIEQESVTYIVCFRHSNPAEAWLNSDAVTVINDKAIALPWLLSHDVPGIGAYR</sequence>
<protein>
    <submittedName>
        <fullName evidence="1">Uncharacterized protein</fullName>
    </submittedName>
</protein>
<evidence type="ECO:0000313" key="2">
    <source>
        <dbReference type="Proteomes" id="UP001320148"/>
    </source>
</evidence>
<accession>A0ABM7PJ06</accession>
<keyword evidence="2" id="KW-1185">Reference proteome</keyword>
<name>A0ABM7PJ06_9BACT</name>
<proteinExistence type="predicted"/>
<reference evidence="1 2" key="1">
    <citation type="submission" date="2021-02" db="EMBL/GenBank/DDBJ databases">
        <title>Complete genome of Desulfoluna sp. strain ASN36.</title>
        <authorList>
            <person name="Takahashi A."/>
            <person name="Kojima H."/>
            <person name="Fukui M."/>
        </authorList>
    </citation>
    <scope>NUCLEOTIDE SEQUENCE [LARGE SCALE GENOMIC DNA]</scope>
    <source>
        <strain evidence="1 2">ASN36</strain>
    </source>
</reference>
<dbReference type="EMBL" id="AP024488">
    <property type="protein sequence ID" value="BCS97537.1"/>
    <property type="molecule type" value="Genomic_DNA"/>
</dbReference>